<dbReference type="InterPro" id="IPR013538">
    <property type="entry name" value="ASHA1/2-like_C"/>
</dbReference>
<feature type="domain" description="Activator of Hsp90 ATPase homologue 1/2-like C-terminal" evidence="2">
    <location>
        <begin position="16"/>
        <end position="153"/>
    </location>
</feature>
<name>A0A918UZR9_9CAUL</name>
<reference evidence="3" key="2">
    <citation type="submission" date="2020-09" db="EMBL/GenBank/DDBJ databases">
        <authorList>
            <person name="Sun Q."/>
            <person name="Kim S."/>
        </authorList>
    </citation>
    <scope>NUCLEOTIDE SEQUENCE</scope>
    <source>
        <strain evidence="3">KCTC 32296</strain>
    </source>
</reference>
<evidence type="ECO:0000256" key="1">
    <source>
        <dbReference type="ARBA" id="ARBA00006817"/>
    </source>
</evidence>
<comment type="similarity">
    <text evidence="1">Belongs to the AHA1 family.</text>
</comment>
<dbReference type="Proteomes" id="UP000662572">
    <property type="component" value="Unassembled WGS sequence"/>
</dbReference>
<gene>
    <name evidence="3" type="ORF">GCM10011273_36020</name>
</gene>
<comment type="caution">
    <text evidence="3">The sequence shown here is derived from an EMBL/GenBank/DDBJ whole genome shotgun (WGS) entry which is preliminary data.</text>
</comment>
<dbReference type="SUPFAM" id="SSF55961">
    <property type="entry name" value="Bet v1-like"/>
    <property type="match status" value="1"/>
</dbReference>
<dbReference type="AlphaFoldDB" id="A0A918UZR9"/>
<proteinExistence type="inferred from homology"/>
<evidence type="ECO:0000259" key="2">
    <source>
        <dbReference type="Pfam" id="PF08327"/>
    </source>
</evidence>
<accession>A0A918UZR9</accession>
<dbReference type="InterPro" id="IPR023393">
    <property type="entry name" value="START-like_dom_sf"/>
</dbReference>
<dbReference type="Pfam" id="PF08327">
    <property type="entry name" value="AHSA1"/>
    <property type="match status" value="1"/>
</dbReference>
<keyword evidence="4" id="KW-1185">Reference proteome</keyword>
<organism evidence="3 4">
    <name type="scientific">Asticcacaulis endophyticus</name>
    <dbReference type="NCBI Taxonomy" id="1395890"/>
    <lineage>
        <taxon>Bacteria</taxon>
        <taxon>Pseudomonadati</taxon>
        <taxon>Pseudomonadota</taxon>
        <taxon>Alphaproteobacteria</taxon>
        <taxon>Caulobacterales</taxon>
        <taxon>Caulobacteraceae</taxon>
        <taxon>Asticcacaulis</taxon>
    </lineage>
</organism>
<sequence>MPVTHASFVIDKTYPHPLAKVFAAFAEPSLRAKWQSPDGGARPGDHIAFEFKIGCHESARWVMGDDTPFPGAVISSEGIFLDIVDQKRIVSASNMMMNGTPFSGSLLSFEFAEEGAGTRLTCTHQGAFFENSDGPEMRKDGWEKLFESLSAFLDTEA</sequence>
<evidence type="ECO:0000313" key="4">
    <source>
        <dbReference type="Proteomes" id="UP000662572"/>
    </source>
</evidence>
<protein>
    <submittedName>
        <fullName evidence="3">Activator of HSP90 ATPase</fullName>
    </submittedName>
</protein>
<dbReference type="EMBL" id="BMZB01000010">
    <property type="protein sequence ID" value="GGZ46161.1"/>
    <property type="molecule type" value="Genomic_DNA"/>
</dbReference>
<dbReference type="Gene3D" id="3.30.530.20">
    <property type="match status" value="1"/>
</dbReference>
<dbReference type="RefSeq" id="WP_189489299.1">
    <property type="nucleotide sequence ID" value="NZ_BMZB01000010.1"/>
</dbReference>
<evidence type="ECO:0000313" key="3">
    <source>
        <dbReference type="EMBL" id="GGZ46161.1"/>
    </source>
</evidence>
<reference evidence="3" key="1">
    <citation type="journal article" date="2014" name="Int. J. Syst. Evol. Microbiol.">
        <title>Complete genome sequence of Corynebacterium casei LMG S-19264T (=DSM 44701T), isolated from a smear-ripened cheese.</title>
        <authorList>
            <consortium name="US DOE Joint Genome Institute (JGI-PGF)"/>
            <person name="Walter F."/>
            <person name="Albersmeier A."/>
            <person name="Kalinowski J."/>
            <person name="Ruckert C."/>
        </authorList>
    </citation>
    <scope>NUCLEOTIDE SEQUENCE</scope>
    <source>
        <strain evidence="3">KCTC 32296</strain>
    </source>
</reference>